<evidence type="ECO:0000256" key="4">
    <source>
        <dbReference type="ARBA" id="ARBA00023136"/>
    </source>
</evidence>
<evidence type="ECO:0000256" key="7">
    <source>
        <dbReference type="SAM" id="Phobius"/>
    </source>
</evidence>
<feature type="transmembrane region" description="Helical" evidence="7">
    <location>
        <begin position="150"/>
        <end position="171"/>
    </location>
</feature>
<keyword evidence="10" id="KW-1185">Reference proteome</keyword>
<keyword evidence="2 7" id="KW-0812">Transmembrane</keyword>
<comment type="similarity">
    <text evidence="5">Belongs to the SAT4 family.</text>
</comment>
<proteinExistence type="inferred from homology"/>
<feature type="transmembrane region" description="Helical" evidence="7">
    <location>
        <begin position="59"/>
        <end position="82"/>
    </location>
</feature>
<feature type="region of interest" description="Disordered" evidence="6">
    <location>
        <begin position="264"/>
        <end position="286"/>
    </location>
</feature>
<dbReference type="AlphaFoldDB" id="A0A9W9DCU6"/>
<reference evidence="9" key="1">
    <citation type="submission" date="2022-10" db="EMBL/GenBank/DDBJ databases">
        <title>Tapping the CABI collections for fungal endophytes: first genome assemblies for Collariella, Neodidymelliopsis, Ascochyta clinopodiicola, Didymella pomorum, Didymosphaeria variabile, Neocosmospora piperis and Neocucurbitaria cava.</title>
        <authorList>
            <person name="Hill R."/>
        </authorList>
    </citation>
    <scope>NUCLEOTIDE SEQUENCE</scope>
    <source>
        <strain evidence="9">IMI 355091</strain>
    </source>
</reference>
<evidence type="ECO:0000256" key="2">
    <source>
        <dbReference type="ARBA" id="ARBA00022692"/>
    </source>
</evidence>
<name>A0A9W9DCU6_9PLEO</name>
<sequence length="430" mass="49968">MPGGINVPLDVLLAWPTPNYNDPVTQPKYVLIFSFTEVYRFDRHAWDVEYRYFPIQRKFVMAIYILYSLASGLIKLSILLFYRRLSSRAVSPAFRWTMRITIFIIGGYSIAFITIPLFACRPFSAFWDQVDLVKLARGYEWTCINEGADVVAHGVISTVQDLIVAFLPTILCWNLQMPLRQKIALYSIFALGYSSVAVGAMRTYQGYRLFFTTYDVTWVASDIWLWSLLELHIGSMCANAPALKIFFEKVLKVDRLTTWTRSRSRSQSYGSKRQHSSKDNSLSKSAHMSAERRKWFRRFIHSSDDEGSQLKIPYSRGATRQMNARIEPSQNTPRDSMTKPLTSEYIDSILIHDNRTNDVEMVTLPRKPLDDDNVQALPPLQRPMSSRPRNARPPPLSQVRKSWNLEGRRYVWRPWERNARVQEDGLPRWI</sequence>
<evidence type="ECO:0000256" key="5">
    <source>
        <dbReference type="ARBA" id="ARBA00038359"/>
    </source>
</evidence>
<feature type="transmembrane region" description="Helical" evidence="7">
    <location>
        <begin position="183"/>
        <end position="204"/>
    </location>
</feature>
<feature type="transmembrane region" description="Helical" evidence="7">
    <location>
        <begin position="102"/>
        <end position="119"/>
    </location>
</feature>
<dbReference type="EMBL" id="JAPEVA010000002">
    <property type="protein sequence ID" value="KAJ4412768.1"/>
    <property type="molecule type" value="Genomic_DNA"/>
</dbReference>
<dbReference type="InterPro" id="IPR049326">
    <property type="entry name" value="Rhodopsin_dom_fungi"/>
</dbReference>
<evidence type="ECO:0000259" key="8">
    <source>
        <dbReference type="Pfam" id="PF20684"/>
    </source>
</evidence>
<feature type="region of interest" description="Disordered" evidence="6">
    <location>
        <begin position="378"/>
        <end position="398"/>
    </location>
</feature>
<organism evidence="9 10">
    <name type="scientific">Didymella pomorum</name>
    <dbReference type="NCBI Taxonomy" id="749634"/>
    <lineage>
        <taxon>Eukaryota</taxon>
        <taxon>Fungi</taxon>
        <taxon>Dikarya</taxon>
        <taxon>Ascomycota</taxon>
        <taxon>Pezizomycotina</taxon>
        <taxon>Dothideomycetes</taxon>
        <taxon>Pleosporomycetidae</taxon>
        <taxon>Pleosporales</taxon>
        <taxon>Pleosporineae</taxon>
        <taxon>Didymellaceae</taxon>
        <taxon>Didymella</taxon>
    </lineage>
</organism>
<dbReference type="Pfam" id="PF20684">
    <property type="entry name" value="Fung_rhodopsin"/>
    <property type="match status" value="1"/>
</dbReference>
<accession>A0A9W9DCU6</accession>
<dbReference type="Proteomes" id="UP001140510">
    <property type="component" value="Unassembled WGS sequence"/>
</dbReference>
<keyword evidence="3 7" id="KW-1133">Transmembrane helix</keyword>
<dbReference type="PANTHER" id="PTHR33048:SF129">
    <property type="entry name" value="INTEGRAL MEMBRANE PROTEIN-RELATED"/>
    <property type="match status" value="1"/>
</dbReference>
<dbReference type="PANTHER" id="PTHR33048">
    <property type="entry name" value="PTH11-LIKE INTEGRAL MEMBRANE PROTEIN (AFU_ORTHOLOGUE AFUA_5G11245)"/>
    <property type="match status" value="1"/>
</dbReference>
<keyword evidence="4 7" id="KW-0472">Membrane</keyword>
<evidence type="ECO:0000256" key="1">
    <source>
        <dbReference type="ARBA" id="ARBA00004141"/>
    </source>
</evidence>
<protein>
    <recommendedName>
        <fullName evidence="8">Rhodopsin domain-containing protein</fullName>
    </recommendedName>
</protein>
<dbReference type="InterPro" id="IPR052337">
    <property type="entry name" value="SAT4-like"/>
</dbReference>
<feature type="domain" description="Rhodopsin" evidence="8">
    <location>
        <begin position="40"/>
        <end position="248"/>
    </location>
</feature>
<dbReference type="OrthoDB" id="5429740at2759"/>
<evidence type="ECO:0000256" key="3">
    <source>
        <dbReference type="ARBA" id="ARBA00022989"/>
    </source>
</evidence>
<comment type="caution">
    <text evidence="9">The sequence shown here is derived from an EMBL/GenBank/DDBJ whole genome shotgun (WGS) entry which is preliminary data.</text>
</comment>
<comment type="subcellular location">
    <subcellularLocation>
        <location evidence="1">Membrane</location>
        <topology evidence="1">Multi-pass membrane protein</topology>
    </subcellularLocation>
</comment>
<evidence type="ECO:0000313" key="9">
    <source>
        <dbReference type="EMBL" id="KAJ4412768.1"/>
    </source>
</evidence>
<evidence type="ECO:0000313" key="10">
    <source>
        <dbReference type="Proteomes" id="UP001140510"/>
    </source>
</evidence>
<dbReference type="GO" id="GO:0016020">
    <property type="term" value="C:membrane"/>
    <property type="evidence" value="ECO:0007669"/>
    <property type="project" value="UniProtKB-SubCell"/>
</dbReference>
<gene>
    <name evidence="9" type="ORF">N0V91_000530</name>
</gene>
<evidence type="ECO:0000256" key="6">
    <source>
        <dbReference type="SAM" id="MobiDB-lite"/>
    </source>
</evidence>